<reference evidence="2 3" key="1">
    <citation type="submission" date="2019-02" db="EMBL/GenBank/DDBJ databases">
        <title>Draft genome sequences of novel Actinobacteria.</title>
        <authorList>
            <person name="Sahin N."/>
            <person name="Ay H."/>
            <person name="Saygin H."/>
        </authorList>
    </citation>
    <scope>NUCLEOTIDE SEQUENCE [LARGE SCALE GENOMIC DNA]</scope>
    <source>
        <strain evidence="2 3">KC201</strain>
    </source>
</reference>
<gene>
    <name evidence="2" type="ORF">E1267_12750</name>
</gene>
<keyword evidence="3" id="KW-1185">Reference proteome</keyword>
<feature type="compositionally biased region" description="Gly residues" evidence="1">
    <location>
        <begin position="20"/>
        <end position="33"/>
    </location>
</feature>
<organism evidence="2 3">
    <name type="scientific">Nonomuraea longispora</name>
    <dbReference type="NCBI Taxonomy" id="1848320"/>
    <lineage>
        <taxon>Bacteria</taxon>
        <taxon>Bacillati</taxon>
        <taxon>Actinomycetota</taxon>
        <taxon>Actinomycetes</taxon>
        <taxon>Streptosporangiales</taxon>
        <taxon>Streptosporangiaceae</taxon>
        <taxon>Nonomuraea</taxon>
    </lineage>
</organism>
<protein>
    <submittedName>
        <fullName evidence="2">Uncharacterized protein</fullName>
    </submittedName>
</protein>
<accession>A0A4R4NF33</accession>
<feature type="region of interest" description="Disordered" evidence="1">
    <location>
        <begin position="1"/>
        <end position="65"/>
    </location>
</feature>
<evidence type="ECO:0000256" key="1">
    <source>
        <dbReference type="SAM" id="MobiDB-lite"/>
    </source>
</evidence>
<comment type="caution">
    <text evidence="2">The sequence shown here is derived from an EMBL/GenBank/DDBJ whole genome shotgun (WGS) entry which is preliminary data.</text>
</comment>
<name>A0A4R4NF33_9ACTN</name>
<sequence>MVAREAGPHLETAAGKRAGGELGVVGGGVGGHDGQPESQAVPVPGPVAREPPEGLEQGVDLVGGG</sequence>
<dbReference type="Proteomes" id="UP000295157">
    <property type="component" value="Unassembled WGS sequence"/>
</dbReference>
<proteinExistence type="predicted"/>
<dbReference type="AlphaFoldDB" id="A0A4R4NF33"/>
<evidence type="ECO:0000313" key="3">
    <source>
        <dbReference type="Proteomes" id="UP000295157"/>
    </source>
</evidence>
<dbReference type="RefSeq" id="WP_132332649.1">
    <property type="nucleotide sequence ID" value="NZ_SMJZ01000038.1"/>
</dbReference>
<evidence type="ECO:0000313" key="2">
    <source>
        <dbReference type="EMBL" id="TDC07579.1"/>
    </source>
</evidence>
<dbReference type="EMBL" id="SMJZ01000038">
    <property type="protein sequence ID" value="TDC07579.1"/>
    <property type="molecule type" value="Genomic_DNA"/>
</dbReference>